<dbReference type="InterPro" id="IPR042175">
    <property type="entry name" value="Cell/Rod_MreC_2"/>
</dbReference>
<dbReference type="Gene3D" id="2.40.10.340">
    <property type="entry name" value="Rod shape-determining protein MreC, domain 1"/>
    <property type="match status" value="1"/>
</dbReference>
<proteinExistence type="inferred from homology"/>
<evidence type="ECO:0000256" key="4">
    <source>
        <dbReference type="ARBA" id="ARBA00032089"/>
    </source>
</evidence>
<comment type="caution">
    <text evidence="7">The sequence shown here is derived from an EMBL/GenBank/DDBJ whole genome shotgun (WGS) entry which is preliminary data.</text>
</comment>
<organism evidence="7 8">
    <name type="scientific">Halioxenophilus aromaticivorans</name>
    <dbReference type="NCBI Taxonomy" id="1306992"/>
    <lineage>
        <taxon>Bacteria</taxon>
        <taxon>Pseudomonadati</taxon>
        <taxon>Pseudomonadota</taxon>
        <taxon>Gammaproteobacteria</taxon>
        <taxon>Alteromonadales</taxon>
        <taxon>Alteromonadaceae</taxon>
        <taxon>Halioxenophilus</taxon>
    </lineage>
</organism>
<comment type="similarity">
    <text evidence="1">Belongs to the MreC family.</text>
</comment>
<dbReference type="InterPro" id="IPR007221">
    <property type="entry name" value="MreC"/>
</dbReference>
<evidence type="ECO:0000256" key="1">
    <source>
        <dbReference type="ARBA" id="ARBA00009369"/>
    </source>
</evidence>
<keyword evidence="8" id="KW-1185">Reference proteome</keyword>
<evidence type="ECO:0000259" key="6">
    <source>
        <dbReference type="Pfam" id="PF04085"/>
    </source>
</evidence>
<dbReference type="PANTHER" id="PTHR34138:SF1">
    <property type="entry name" value="CELL SHAPE-DETERMINING PROTEIN MREC"/>
    <property type="match status" value="1"/>
</dbReference>
<evidence type="ECO:0000256" key="3">
    <source>
        <dbReference type="ARBA" id="ARBA00022960"/>
    </source>
</evidence>
<evidence type="ECO:0000313" key="8">
    <source>
        <dbReference type="Proteomes" id="UP001409585"/>
    </source>
</evidence>
<dbReference type="InterPro" id="IPR055342">
    <property type="entry name" value="MreC_beta-barrel_core"/>
</dbReference>
<name>A0AAV3U7B7_9ALTE</name>
<dbReference type="AlphaFoldDB" id="A0AAV3U7B7"/>
<protein>
    <recommendedName>
        <fullName evidence="2">Cell shape-determining protein MreC</fullName>
    </recommendedName>
    <alternativeName>
        <fullName evidence="4">Cell shape protein MreC</fullName>
    </alternativeName>
</protein>
<dbReference type="PIRSF" id="PIRSF038471">
    <property type="entry name" value="MreC"/>
    <property type="match status" value="1"/>
</dbReference>
<dbReference type="Proteomes" id="UP001409585">
    <property type="component" value="Unassembled WGS sequence"/>
</dbReference>
<evidence type="ECO:0000256" key="2">
    <source>
        <dbReference type="ARBA" id="ARBA00013855"/>
    </source>
</evidence>
<keyword evidence="3" id="KW-0133">Cell shape</keyword>
<keyword evidence="5" id="KW-0175">Coiled coil</keyword>
<evidence type="ECO:0000313" key="7">
    <source>
        <dbReference type="EMBL" id="GAA4952846.1"/>
    </source>
</evidence>
<dbReference type="Pfam" id="PF04085">
    <property type="entry name" value="MreC"/>
    <property type="match status" value="1"/>
</dbReference>
<evidence type="ECO:0000256" key="5">
    <source>
        <dbReference type="SAM" id="Coils"/>
    </source>
</evidence>
<dbReference type="PANTHER" id="PTHR34138">
    <property type="entry name" value="CELL SHAPE-DETERMINING PROTEIN MREC"/>
    <property type="match status" value="1"/>
</dbReference>
<dbReference type="GO" id="GO:0008360">
    <property type="term" value="P:regulation of cell shape"/>
    <property type="evidence" value="ECO:0007669"/>
    <property type="project" value="UniProtKB-KW"/>
</dbReference>
<reference evidence="8" key="1">
    <citation type="journal article" date="2019" name="Int. J. Syst. Evol. Microbiol.">
        <title>The Global Catalogue of Microorganisms (GCM) 10K type strain sequencing project: providing services to taxonomists for standard genome sequencing and annotation.</title>
        <authorList>
            <consortium name="The Broad Institute Genomics Platform"/>
            <consortium name="The Broad Institute Genome Sequencing Center for Infectious Disease"/>
            <person name="Wu L."/>
            <person name="Ma J."/>
        </authorList>
    </citation>
    <scope>NUCLEOTIDE SEQUENCE [LARGE SCALE GENOMIC DNA]</scope>
    <source>
        <strain evidence="8">JCM 19134</strain>
    </source>
</reference>
<feature type="domain" description="Rod shape-determining protein MreC beta-barrel core" evidence="6">
    <location>
        <begin position="100"/>
        <end position="245"/>
    </location>
</feature>
<accession>A0AAV3U7B7</accession>
<dbReference type="GO" id="GO:0005886">
    <property type="term" value="C:plasma membrane"/>
    <property type="evidence" value="ECO:0007669"/>
    <property type="project" value="TreeGrafter"/>
</dbReference>
<dbReference type="Gene3D" id="2.40.10.350">
    <property type="entry name" value="Rod shape-determining protein MreC, domain 2"/>
    <property type="match status" value="1"/>
</dbReference>
<gene>
    <name evidence="7" type="primary">mreC</name>
    <name evidence="7" type="ORF">GCM10025791_37150</name>
</gene>
<dbReference type="NCBIfam" id="TIGR00219">
    <property type="entry name" value="mreC"/>
    <property type="match status" value="1"/>
</dbReference>
<dbReference type="EMBL" id="BAABLX010000029">
    <property type="protein sequence ID" value="GAA4952846.1"/>
    <property type="molecule type" value="Genomic_DNA"/>
</dbReference>
<sequence>MVLVDLFTPWLKPVKAKLTTVSIPFYWVTNLPARLGEWGQDNLVSRDDLLRENASLKQQVMILERKLQGLASVTTDNVRLRELMNSADMVAEQVLVAQLIGVSPDPLVHKVIVDKGSRDDVYVGQPLLDAFGLMGQVVEVGPYVSQVLLITDSTHALPVEINRNGLRAVVEGVGDLEQLALRHVSNTMDVQEGDLVISSGLGGRFPRGYPVGVVKKVERNPGKPFADVFVEPRAHLNRTRHVLLVFRDDSLATEVEALEQ</sequence>
<feature type="coiled-coil region" evidence="5">
    <location>
        <begin position="46"/>
        <end position="73"/>
    </location>
</feature>
<dbReference type="InterPro" id="IPR042177">
    <property type="entry name" value="Cell/Rod_1"/>
</dbReference>